<protein>
    <submittedName>
        <fullName evidence="2">Uncharacterized protein</fullName>
    </submittedName>
</protein>
<dbReference type="Proteomes" id="UP000050164">
    <property type="component" value="Unassembled WGS sequence"/>
</dbReference>
<accession>A0A655ATS9</accession>
<reference evidence="4 5" key="1">
    <citation type="submission" date="2015-03" db="EMBL/GenBank/DDBJ databases">
        <authorList>
            <consortium name="Pathogen Informatics"/>
        </authorList>
    </citation>
    <scope>NUCLEOTIDE SEQUENCE [LARGE SCALE GENOMIC DNA]</scope>
    <source>
        <strain evidence="2 6">Bir 185</strain>
        <strain evidence="1 5">H09601792</strain>
        <strain evidence="4">N09902308</strain>
    </source>
</reference>
<evidence type="ECO:0000313" key="6">
    <source>
        <dbReference type="Proteomes" id="UP000050164"/>
    </source>
</evidence>
<proteinExistence type="predicted"/>
<reference evidence="3" key="2">
    <citation type="submission" date="2015-03" db="EMBL/GenBank/DDBJ databases">
        <authorList>
            <consortium name="Pathogen Informatics"/>
            <person name="Murphy D."/>
        </authorList>
    </citation>
    <scope>NUCLEOTIDE SEQUENCE</scope>
    <source>
        <strain evidence="3">N09902308</strain>
    </source>
</reference>
<dbReference type="EMBL" id="CNFT01002458">
    <property type="protein sequence ID" value="CKU27858.1"/>
    <property type="molecule type" value="Genomic_DNA"/>
</dbReference>
<evidence type="ECO:0000313" key="5">
    <source>
        <dbReference type="Proteomes" id="UP000046947"/>
    </source>
</evidence>
<evidence type="ECO:0000313" key="2">
    <source>
        <dbReference type="EMBL" id="CKU27858.1"/>
    </source>
</evidence>
<dbReference type="AlphaFoldDB" id="A0A655ATS9"/>
<dbReference type="EMBL" id="CFOH01000605">
    <property type="protein sequence ID" value="CFE62755.1"/>
    <property type="molecule type" value="Genomic_DNA"/>
</dbReference>
<organism evidence="2 6">
    <name type="scientific">Mycobacterium tuberculosis</name>
    <dbReference type="NCBI Taxonomy" id="1773"/>
    <lineage>
        <taxon>Bacteria</taxon>
        <taxon>Bacillati</taxon>
        <taxon>Actinomycetota</taxon>
        <taxon>Actinomycetes</taxon>
        <taxon>Mycobacteriales</taxon>
        <taxon>Mycobacteriaceae</taxon>
        <taxon>Mycobacterium</taxon>
        <taxon>Mycobacterium tuberculosis complex</taxon>
    </lineage>
</organism>
<evidence type="ECO:0000313" key="3">
    <source>
        <dbReference type="EMBL" id="COW84740.1"/>
    </source>
</evidence>
<gene>
    <name evidence="1" type="ORF">ERS007688_03068</name>
    <name evidence="3" type="ORF">ERS007739_00193</name>
    <name evidence="2" type="ORF">ERS027659_05142</name>
</gene>
<evidence type="ECO:0000313" key="4">
    <source>
        <dbReference type="Proteomes" id="UP000039021"/>
    </source>
</evidence>
<sequence length="93" mass="9480">MSTIFCMARDTGLCDAKSCPANSASNTGLVIRCCESMLIASSGVIESLRLSRSPARNCSNAAAAVASAPPSRAWIRVVSVAAMSATSAAHCSQ</sequence>
<dbReference type="Proteomes" id="UP000039021">
    <property type="component" value="Unassembled WGS sequence"/>
</dbReference>
<evidence type="ECO:0000313" key="1">
    <source>
        <dbReference type="EMBL" id="CFE62755.1"/>
    </source>
</evidence>
<dbReference type="Proteomes" id="UP000046947">
    <property type="component" value="Unassembled WGS sequence"/>
</dbReference>
<name>A0A655ATS9_MYCTX</name>
<dbReference type="EMBL" id="CSBK01000047">
    <property type="protein sequence ID" value="COW84740.1"/>
    <property type="molecule type" value="Genomic_DNA"/>
</dbReference>